<evidence type="ECO:0000256" key="3">
    <source>
        <dbReference type="ARBA" id="ARBA00022538"/>
    </source>
</evidence>
<keyword evidence="15" id="KW-1185">Reference proteome</keyword>
<feature type="domain" description="Cation/H(+) antiporter central" evidence="12">
    <location>
        <begin position="499"/>
        <end position="630"/>
    </location>
</feature>
<organism evidence="14 15">
    <name type="scientific">Heracleum sosnowskyi</name>
    <dbReference type="NCBI Taxonomy" id="360622"/>
    <lineage>
        <taxon>Eukaryota</taxon>
        <taxon>Viridiplantae</taxon>
        <taxon>Streptophyta</taxon>
        <taxon>Embryophyta</taxon>
        <taxon>Tracheophyta</taxon>
        <taxon>Spermatophyta</taxon>
        <taxon>Magnoliopsida</taxon>
        <taxon>eudicotyledons</taxon>
        <taxon>Gunneridae</taxon>
        <taxon>Pentapetalae</taxon>
        <taxon>asterids</taxon>
        <taxon>campanulids</taxon>
        <taxon>Apiales</taxon>
        <taxon>Apiaceae</taxon>
        <taxon>Apioideae</taxon>
        <taxon>apioid superclade</taxon>
        <taxon>Tordylieae</taxon>
        <taxon>Tordyliinae</taxon>
        <taxon>Heracleum</taxon>
    </lineage>
</organism>
<dbReference type="InterPro" id="IPR057291">
    <property type="entry name" value="CHX17_2nd"/>
</dbReference>
<dbReference type="Pfam" id="PF23259">
    <property type="entry name" value="CHX17_C"/>
    <property type="match status" value="1"/>
</dbReference>
<evidence type="ECO:0000256" key="2">
    <source>
        <dbReference type="ARBA" id="ARBA00022448"/>
    </source>
</evidence>
<dbReference type="InterPro" id="IPR006153">
    <property type="entry name" value="Cation/H_exchanger_TM"/>
</dbReference>
<dbReference type="InterPro" id="IPR050794">
    <property type="entry name" value="CPA2_transporter"/>
</dbReference>
<evidence type="ECO:0000256" key="5">
    <source>
        <dbReference type="ARBA" id="ARBA00022958"/>
    </source>
</evidence>
<keyword evidence="8 10" id="KW-0472">Membrane</keyword>
<name>A0AAD8HES3_9APIA</name>
<feature type="transmembrane region" description="Helical" evidence="10">
    <location>
        <begin position="363"/>
        <end position="385"/>
    </location>
</feature>
<dbReference type="GO" id="GO:0015297">
    <property type="term" value="F:antiporter activity"/>
    <property type="evidence" value="ECO:0007669"/>
    <property type="project" value="InterPro"/>
</dbReference>
<feature type="transmembrane region" description="Helical" evidence="10">
    <location>
        <begin position="142"/>
        <end position="160"/>
    </location>
</feature>
<keyword evidence="3" id="KW-0633">Potassium transport</keyword>
<evidence type="ECO:0000256" key="1">
    <source>
        <dbReference type="ARBA" id="ARBA00004141"/>
    </source>
</evidence>
<dbReference type="Gene3D" id="1.20.1530.20">
    <property type="match status" value="1"/>
</dbReference>
<proteinExistence type="inferred from homology"/>
<comment type="caution">
    <text evidence="14">The sequence shown here is derived from an EMBL/GenBank/DDBJ whole genome shotgun (WGS) entry which is preliminary data.</text>
</comment>
<feature type="transmembrane region" description="Helical" evidence="10">
    <location>
        <begin position="278"/>
        <end position="296"/>
    </location>
</feature>
<gene>
    <name evidence="14" type="ORF">POM88_040328</name>
</gene>
<feature type="transmembrane region" description="Helical" evidence="10">
    <location>
        <begin position="180"/>
        <end position="198"/>
    </location>
</feature>
<comment type="subcellular location">
    <subcellularLocation>
        <location evidence="1">Membrane</location>
        <topology evidence="1">Multi-pass membrane protein</topology>
    </subcellularLocation>
</comment>
<dbReference type="Pfam" id="PF23256">
    <property type="entry name" value="CHX17_2nd"/>
    <property type="match status" value="1"/>
</dbReference>
<feature type="transmembrane region" description="Helical" evidence="10">
    <location>
        <begin position="109"/>
        <end position="130"/>
    </location>
</feature>
<dbReference type="Pfam" id="PF00999">
    <property type="entry name" value="Na_H_Exchanger"/>
    <property type="match status" value="1"/>
</dbReference>
<protein>
    <submittedName>
        <fullName evidence="14">Cation/H(+) antiporter like</fullName>
    </submittedName>
</protein>
<keyword evidence="5" id="KW-0630">Potassium</keyword>
<dbReference type="GO" id="GO:1902600">
    <property type="term" value="P:proton transmembrane transport"/>
    <property type="evidence" value="ECO:0007669"/>
    <property type="project" value="InterPro"/>
</dbReference>
<feature type="transmembrane region" description="Helical" evidence="10">
    <location>
        <begin position="426"/>
        <end position="448"/>
    </location>
</feature>
<evidence type="ECO:0000256" key="4">
    <source>
        <dbReference type="ARBA" id="ARBA00022692"/>
    </source>
</evidence>
<comment type="similarity">
    <text evidence="9">Belongs to the monovalent cation:proton antiporter 2 (CPA2) transporter (TC 2.A.37) family. CHX (TC 2.A.37.4) subfamily.</text>
</comment>
<dbReference type="Proteomes" id="UP001237642">
    <property type="component" value="Unassembled WGS sequence"/>
</dbReference>
<sequence length="793" mass="87525">MSSLDHSDFKKQGDNVRRYDELCSYDVPLNSPGLFAIGFQDFLTYLVPRFELQLALMFSLTQALHLLFRRFNFPRNFSEILTGIILGKTLLGHMVGTEKHQLLFPEEDVLLESLTKLGFIFYMFLVGVKMDPNMVPKAGKKGWSIGISAAICPLIVSSILGSDDLLEYYLPIYRRSAIKAIARIIGLSPFPVIVGLLIDLKIMNSELGRLALAAGLVCDVLNVIQVLGSTTYRIYTSNYGLSVVLLNLIESLLLTIASVFSHVAFLKIIQLTPEGKPVKNYYVSLICCGVLASALACDNVGLQYHFAPFVIGLAVPSGPPLGSAIADRMDTFISGLLAPFILTYCAIKMDLAVFFDTAFLNSVMFFVLVITASKLVGVCGVAMMIKVPIRDAVNLSIIMATQGIVQGALYESIYKLQTIDSESFTVLILSIFVMALVAHLSVGFLYDYSRAYSGYQKRNIHHTPHNAELRVLACVDRLDDAMAAIKLLEISNPSKESPLAIYALHLVELVGRATPILINHGLGQKNTSTNSRSRQLISLFEKFGAQSIGVANVQVFTAMSLPMFMHFDICSLAFDKLVSLIILPFHRKWNQQGKVIYDSSVQRTINRHVLEMAPCSVGLLIDRRKIRPQQALLDNEKDSVFHLGVIFLGGADDREATAYAKRIMVKSLGSCLTVVRIVAANAVQENQWDAILDTETLRDVKMQGASQNNIQYREVKSKDGPETALLINTMVEEGDFDLLMVGRRQSESSPLLTGLSEWSDLPELGSIGDILASADISRPVSVLVMQQQIVRTK</sequence>
<evidence type="ECO:0000256" key="9">
    <source>
        <dbReference type="ARBA" id="ARBA00038341"/>
    </source>
</evidence>
<accession>A0AAD8HES3</accession>
<evidence type="ECO:0000259" key="13">
    <source>
        <dbReference type="Pfam" id="PF23259"/>
    </source>
</evidence>
<dbReference type="EMBL" id="JAUIZM010000009">
    <property type="protein sequence ID" value="KAK1364767.1"/>
    <property type="molecule type" value="Genomic_DNA"/>
</dbReference>
<reference evidence="14" key="1">
    <citation type="submission" date="2023-02" db="EMBL/GenBank/DDBJ databases">
        <title>Genome of toxic invasive species Heracleum sosnowskyi carries increased number of genes despite the absence of recent whole-genome duplications.</title>
        <authorList>
            <person name="Schelkunov M."/>
            <person name="Shtratnikova V."/>
            <person name="Makarenko M."/>
            <person name="Klepikova A."/>
            <person name="Omelchenko D."/>
            <person name="Novikova G."/>
            <person name="Obukhova E."/>
            <person name="Bogdanov V."/>
            <person name="Penin A."/>
            <person name="Logacheva M."/>
        </authorList>
    </citation>
    <scope>NUCLEOTIDE SEQUENCE</scope>
    <source>
        <strain evidence="14">Hsosn_3</strain>
        <tissue evidence="14">Leaf</tissue>
    </source>
</reference>
<dbReference type="GO" id="GO:0006885">
    <property type="term" value="P:regulation of pH"/>
    <property type="evidence" value="ECO:0007669"/>
    <property type="project" value="TreeGrafter"/>
</dbReference>
<feature type="transmembrane region" description="Helical" evidence="10">
    <location>
        <begin position="210"/>
        <end position="227"/>
    </location>
</feature>
<dbReference type="GO" id="GO:0016020">
    <property type="term" value="C:membrane"/>
    <property type="evidence" value="ECO:0007669"/>
    <property type="project" value="UniProtKB-SubCell"/>
</dbReference>
<dbReference type="GO" id="GO:0012505">
    <property type="term" value="C:endomembrane system"/>
    <property type="evidence" value="ECO:0007669"/>
    <property type="project" value="TreeGrafter"/>
</dbReference>
<evidence type="ECO:0000256" key="6">
    <source>
        <dbReference type="ARBA" id="ARBA00022989"/>
    </source>
</evidence>
<dbReference type="PANTHER" id="PTHR32468:SF22">
    <property type="entry name" value="CATION_H(+) ANTIPORTER 3-LIKE"/>
    <property type="match status" value="1"/>
</dbReference>
<feature type="transmembrane region" description="Helical" evidence="10">
    <location>
        <begin position="392"/>
        <end position="414"/>
    </location>
</feature>
<evidence type="ECO:0000256" key="8">
    <source>
        <dbReference type="ARBA" id="ARBA00023136"/>
    </source>
</evidence>
<evidence type="ECO:0000313" key="14">
    <source>
        <dbReference type="EMBL" id="KAK1364767.1"/>
    </source>
</evidence>
<evidence type="ECO:0000313" key="15">
    <source>
        <dbReference type="Proteomes" id="UP001237642"/>
    </source>
</evidence>
<feature type="transmembrane region" description="Helical" evidence="10">
    <location>
        <begin position="331"/>
        <end position="351"/>
    </location>
</feature>
<reference evidence="14" key="2">
    <citation type="submission" date="2023-05" db="EMBL/GenBank/DDBJ databases">
        <authorList>
            <person name="Schelkunov M.I."/>
        </authorList>
    </citation>
    <scope>NUCLEOTIDE SEQUENCE</scope>
    <source>
        <strain evidence="14">Hsosn_3</strain>
        <tissue evidence="14">Leaf</tissue>
    </source>
</reference>
<dbReference type="InterPro" id="IPR057290">
    <property type="entry name" value="CHX17_C"/>
</dbReference>
<feature type="domain" description="Cation/H(+) antiporter C-terminal" evidence="13">
    <location>
        <begin position="643"/>
        <end position="788"/>
    </location>
</feature>
<dbReference type="PANTHER" id="PTHR32468">
    <property type="entry name" value="CATION/H + ANTIPORTER"/>
    <property type="match status" value="1"/>
</dbReference>
<dbReference type="InterPro" id="IPR038770">
    <property type="entry name" value="Na+/solute_symporter_sf"/>
</dbReference>
<keyword evidence="6 10" id="KW-1133">Transmembrane helix</keyword>
<keyword evidence="7" id="KW-0406">Ion transport</keyword>
<evidence type="ECO:0000256" key="10">
    <source>
        <dbReference type="SAM" id="Phobius"/>
    </source>
</evidence>
<keyword evidence="4 10" id="KW-0812">Transmembrane</keyword>
<evidence type="ECO:0000259" key="11">
    <source>
        <dbReference type="Pfam" id="PF00999"/>
    </source>
</evidence>
<evidence type="ECO:0000259" key="12">
    <source>
        <dbReference type="Pfam" id="PF23256"/>
    </source>
</evidence>
<feature type="domain" description="Cation/H+ exchanger transmembrane" evidence="11">
    <location>
        <begin position="63"/>
        <end position="445"/>
    </location>
</feature>
<feature type="transmembrane region" description="Helical" evidence="10">
    <location>
        <begin position="239"/>
        <end position="266"/>
    </location>
</feature>
<dbReference type="AlphaFoldDB" id="A0AAD8HES3"/>
<dbReference type="GO" id="GO:0006813">
    <property type="term" value="P:potassium ion transport"/>
    <property type="evidence" value="ECO:0007669"/>
    <property type="project" value="UniProtKB-KW"/>
</dbReference>
<keyword evidence="2" id="KW-0813">Transport</keyword>
<evidence type="ECO:0000256" key="7">
    <source>
        <dbReference type="ARBA" id="ARBA00023065"/>
    </source>
</evidence>